<gene>
    <name evidence="9" type="ORF">BJX67DRAFT_377925</name>
</gene>
<feature type="region of interest" description="Disordered" evidence="6">
    <location>
        <begin position="311"/>
        <end position="330"/>
    </location>
</feature>
<dbReference type="InterPro" id="IPR049326">
    <property type="entry name" value="Rhodopsin_dom_fungi"/>
</dbReference>
<feature type="compositionally biased region" description="Basic and acidic residues" evidence="6">
    <location>
        <begin position="311"/>
        <end position="323"/>
    </location>
</feature>
<dbReference type="EMBL" id="JBFXLQ010000005">
    <property type="protein sequence ID" value="KAL2870571.1"/>
    <property type="molecule type" value="Genomic_DNA"/>
</dbReference>
<keyword evidence="3 7" id="KW-1133">Transmembrane helix</keyword>
<dbReference type="PANTHER" id="PTHR33048">
    <property type="entry name" value="PTH11-LIKE INTEGRAL MEMBRANE PROTEIN (AFU_ORTHOLOGUE AFUA_5G11245)"/>
    <property type="match status" value="1"/>
</dbReference>
<comment type="subcellular location">
    <subcellularLocation>
        <location evidence="1">Membrane</location>
        <topology evidence="1">Multi-pass membrane protein</topology>
    </subcellularLocation>
</comment>
<keyword evidence="4 7" id="KW-0472">Membrane</keyword>
<comment type="caution">
    <text evidence="9">The sequence shown here is derived from an EMBL/GenBank/DDBJ whole genome shotgun (WGS) entry which is preliminary data.</text>
</comment>
<dbReference type="Proteomes" id="UP001610432">
    <property type="component" value="Unassembled WGS sequence"/>
</dbReference>
<protein>
    <recommendedName>
        <fullName evidence="8">Rhodopsin domain-containing protein</fullName>
    </recommendedName>
</protein>
<proteinExistence type="inferred from homology"/>
<dbReference type="Pfam" id="PF20684">
    <property type="entry name" value="Fung_rhodopsin"/>
    <property type="match status" value="1"/>
</dbReference>
<evidence type="ECO:0000259" key="8">
    <source>
        <dbReference type="Pfam" id="PF20684"/>
    </source>
</evidence>
<keyword evidence="2 7" id="KW-0812">Transmembrane</keyword>
<keyword evidence="10" id="KW-1185">Reference proteome</keyword>
<evidence type="ECO:0000313" key="10">
    <source>
        <dbReference type="Proteomes" id="UP001610432"/>
    </source>
</evidence>
<feature type="transmembrane region" description="Helical" evidence="7">
    <location>
        <begin position="129"/>
        <end position="149"/>
    </location>
</feature>
<evidence type="ECO:0000256" key="1">
    <source>
        <dbReference type="ARBA" id="ARBA00004141"/>
    </source>
</evidence>
<evidence type="ECO:0000256" key="3">
    <source>
        <dbReference type="ARBA" id="ARBA00022989"/>
    </source>
</evidence>
<feature type="transmembrane region" description="Helical" evidence="7">
    <location>
        <begin position="33"/>
        <end position="53"/>
    </location>
</feature>
<feature type="transmembrane region" description="Helical" evidence="7">
    <location>
        <begin position="270"/>
        <end position="295"/>
    </location>
</feature>
<comment type="similarity">
    <text evidence="5">Belongs to the SAT4 family.</text>
</comment>
<feature type="transmembrane region" description="Helical" evidence="7">
    <location>
        <begin position="201"/>
        <end position="225"/>
    </location>
</feature>
<feature type="transmembrane region" description="Helical" evidence="7">
    <location>
        <begin position="237"/>
        <end position="258"/>
    </location>
</feature>
<name>A0ABR4M191_9EURO</name>
<accession>A0ABR4M191</accession>
<evidence type="ECO:0000256" key="4">
    <source>
        <dbReference type="ARBA" id="ARBA00023136"/>
    </source>
</evidence>
<organism evidence="9 10">
    <name type="scientific">Aspergillus lucknowensis</name>
    <dbReference type="NCBI Taxonomy" id="176173"/>
    <lineage>
        <taxon>Eukaryota</taxon>
        <taxon>Fungi</taxon>
        <taxon>Dikarya</taxon>
        <taxon>Ascomycota</taxon>
        <taxon>Pezizomycotina</taxon>
        <taxon>Eurotiomycetes</taxon>
        <taxon>Eurotiomycetidae</taxon>
        <taxon>Eurotiales</taxon>
        <taxon>Aspergillaceae</taxon>
        <taxon>Aspergillus</taxon>
        <taxon>Aspergillus subgen. Nidulantes</taxon>
    </lineage>
</organism>
<sequence length="391" mass="43604">MELTRIGESAATLALRASEMPDYSNPLLRTANFTLIAVGLLMSTTCLVMRVYTKARLLRKFCMHNYRMGLQCCKPGADYQLVHGTDLLYLLTDFTLDAYAHSWLGIHVWDMTEPMLASFRKANLAFWTIYWNALAFSKFALLFLYLTLFTRTPSRRFTIGLTASTIAAYTVGFVVALILGCRSLENVWCTNVPGTCMNRPYFFPGMAIANTLSDLILILIPIPLVHELHLSFRQKMGMTFLFGVGCLTICVSIVRVATVDPLIGDVDQPYKIVVVFIFVIIEANFIIICGTLPFLRQFLRFHLPSLVGDSVSDRHTSSDDSPKSTRRPHRDRPEYDIELALHGMNGGAKPQSLLAYIFLTSIHHGGLDILSLLSLRRTGGSKAGAEACADV</sequence>
<dbReference type="PANTHER" id="PTHR33048:SF124">
    <property type="entry name" value="INTEGRAL MEMBRANE PROTEIN"/>
    <property type="match status" value="1"/>
</dbReference>
<dbReference type="InterPro" id="IPR052337">
    <property type="entry name" value="SAT4-like"/>
</dbReference>
<feature type="transmembrane region" description="Helical" evidence="7">
    <location>
        <begin position="161"/>
        <end position="181"/>
    </location>
</feature>
<evidence type="ECO:0000256" key="2">
    <source>
        <dbReference type="ARBA" id="ARBA00022692"/>
    </source>
</evidence>
<dbReference type="GeneID" id="98147308"/>
<evidence type="ECO:0000313" key="9">
    <source>
        <dbReference type="EMBL" id="KAL2870571.1"/>
    </source>
</evidence>
<dbReference type="RefSeq" id="XP_070889550.1">
    <property type="nucleotide sequence ID" value="XM_071032236.1"/>
</dbReference>
<feature type="domain" description="Rhodopsin" evidence="8">
    <location>
        <begin position="100"/>
        <end position="300"/>
    </location>
</feature>
<evidence type="ECO:0000256" key="7">
    <source>
        <dbReference type="SAM" id="Phobius"/>
    </source>
</evidence>
<evidence type="ECO:0000256" key="5">
    <source>
        <dbReference type="ARBA" id="ARBA00038359"/>
    </source>
</evidence>
<reference evidence="9 10" key="1">
    <citation type="submission" date="2024-07" db="EMBL/GenBank/DDBJ databases">
        <title>Section-level genome sequencing and comparative genomics of Aspergillus sections Usti and Cavernicolus.</title>
        <authorList>
            <consortium name="Lawrence Berkeley National Laboratory"/>
            <person name="Nybo J.L."/>
            <person name="Vesth T.C."/>
            <person name="Theobald S."/>
            <person name="Frisvad J.C."/>
            <person name="Larsen T.O."/>
            <person name="Kjaerboelling I."/>
            <person name="Rothschild-Mancinelli K."/>
            <person name="Lyhne E.K."/>
            <person name="Kogle M.E."/>
            <person name="Barry K."/>
            <person name="Clum A."/>
            <person name="Na H."/>
            <person name="Ledsgaard L."/>
            <person name="Lin J."/>
            <person name="Lipzen A."/>
            <person name="Kuo A."/>
            <person name="Riley R."/>
            <person name="Mondo S."/>
            <person name="Labutti K."/>
            <person name="Haridas S."/>
            <person name="Pangalinan J."/>
            <person name="Salamov A.A."/>
            <person name="Simmons B.A."/>
            <person name="Magnuson J.K."/>
            <person name="Chen J."/>
            <person name="Drula E."/>
            <person name="Henrissat B."/>
            <person name="Wiebenga A."/>
            <person name="Lubbers R.J."/>
            <person name="Gomes A.C."/>
            <person name="Macurrencykelacurrency M.R."/>
            <person name="Stajich J."/>
            <person name="Grigoriev I.V."/>
            <person name="Mortensen U.H."/>
            <person name="De Vries R.P."/>
            <person name="Baker S.E."/>
            <person name="Andersen M.R."/>
        </authorList>
    </citation>
    <scope>NUCLEOTIDE SEQUENCE [LARGE SCALE GENOMIC DNA]</scope>
    <source>
        <strain evidence="9 10">CBS 449.75</strain>
    </source>
</reference>
<evidence type="ECO:0000256" key="6">
    <source>
        <dbReference type="SAM" id="MobiDB-lite"/>
    </source>
</evidence>